<keyword evidence="5" id="KW-0862">Zinc</keyword>
<dbReference type="PANTHER" id="PTHR30471">
    <property type="entry name" value="DNA REPAIR PROTEIN RADC"/>
    <property type="match status" value="1"/>
</dbReference>
<reference evidence="9 10" key="1">
    <citation type="submission" date="2019-08" db="EMBL/GenBank/DDBJ databases">
        <title>In-depth cultivation of the pig gut microbiome towards novel bacterial diversity and tailored functional studies.</title>
        <authorList>
            <person name="Wylensek D."/>
            <person name="Hitch T.C.A."/>
            <person name="Clavel T."/>
        </authorList>
    </citation>
    <scope>NUCLEOTIDE SEQUENCE [LARGE SCALE GENOMIC DNA]</scope>
    <source>
        <strain evidence="9 10">CA-Schmier-601-WT-3</strain>
    </source>
</reference>
<dbReference type="GO" id="GO:0006508">
    <property type="term" value="P:proteolysis"/>
    <property type="evidence" value="ECO:0007669"/>
    <property type="project" value="UniProtKB-KW"/>
</dbReference>
<keyword evidence="10" id="KW-1185">Reference proteome</keyword>
<evidence type="ECO:0000256" key="1">
    <source>
        <dbReference type="ARBA" id="ARBA00010243"/>
    </source>
</evidence>
<dbReference type="Pfam" id="PF04002">
    <property type="entry name" value="RadC"/>
    <property type="match status" value="1"/>
</dbReference>
<sequence length="227" mass="25620">MIKNLPIEENPREKALINGIGSLSNIELLALLLRTGNKQQSVLDLSREVINKAGGMHQMRYLNYQQLTAIRGIKKAKAIELLAAIELGKRAMSEAKLTFTVEHPGDVYHFVKSELMFEEQEHFMILILNSRHELIKKQTLFIGTADTSLVSSRDIYKATLSVNGVAIICVHNHPSGNASPSEQDYRITKNLEESSAIMHIEFVDHIIVGMHEYFSFKAKKVYVEQEG</sequence>
<dbReference type="InterPro" id="IPR001405">
    <property type="entry name" value="UPF0758"/>
</dbReference>
<dbReference type="NCBIfam" id="TIGR00608">
    <property type="entry name" value="radc"/>
    <property type="match status" value="1"/>
</dbReference>
<keyword evidence="2" id="KW-0645">Protease</keyword>
<evidence type="ECO:0000256" key="5">
    <source>
        <dbReference type="ARBA" id="ARBA00022833"/>
    </source>
</evidence>
<evidence type="ECO:0000256" key="3">
    <source>
        <dbReference type="ARBA" id="ARBA00022723"/>
    </source>
</evidence>
<dbReference type="SUPFAM" id="SSF102712">
    <property type="entry name" value="JAB1/MPN domain"/>
    <property type="match status" value="1"/>
</dbReference>
<dbReference type="Proteomes" id="UP000442619">
    <property type="component" value="Unassembled WGS sequence"/>
</dbReference>
<dbReference type="PANTHER" id="PTHR30471:SF3">
    <property type="entry name" value="UPF0758 PROTEIN YEES-RELATED"/>
    <property type="match status" value="1"/>
</dbReference>
<dbReference type="GO" id="GO:0008237">
    <property type="term" value="F:metallopeptidase activity"/>
    <property type="evidence" value="ECO:0007669"/>
    <property type="project" value="UniProtKB-KW"/>
</dbReference>
<evidence type="ECO:0000313" key="9">
    <source>
        <dbReference type="EMBL" id="MST88380.1"/>
    </source>
</evidence>
<dbReference type="InterPro" id="IPR046778">
    <property type="entry name" value="UPF0758_N"/>
</dbReference>
<evidence type="ECO:0000313" key="10">
    <source>
        <dbReference type="Proteomes" id="UP000442619"/>
    </source>
</evidence>
<evidence type="ECO:0000256" key="7">
    <source>
        <dbReference type="RuleBase" id="RU003797"/>
    </source>
</evidence>
<dbReference type="Pfam" id="PF20582">
    <property type="entry name" value="UPF0758_N"/>
    <property type="match status" value="1"/>
</dbReference>
<comment type="caution">
    <text evidence="9">The sequence shown here is derived from an EMBL/GenBank/DDBJ whole genome shotgun (WGS) entry which is preliminary data.</text>
</comment>
<dbReference type="EMBL" id="VUNM01000002">
    <property type="protein sequence ID" value="MST88380.1"/>
    <property type="molecule type" value="Genomic_DNA"/>
</dbReference>
<accession>A0A844FSG0</accession>
<dbReference type="CDD" id="cd08071">
    <property type="entry name" value="MPN_DUF2466"/>
    <property type="match status" value="1"/>
</dbReference>
<dbReference type="PROSITE" id="PS01302">
    <property type="entry name" value="UPF0758"/>
    <property type="match status" value="1"/>
</dbReference>
<dbReference type="Gene3D" id="3.40.140.10">
    <property type="entry name" value="Cytidine Deaminase, domain 2"/>
    <property type="match status" value="1"/>
</dbReference>
<evidence type="ECO:0000256" key="4">
    <source>
        <dbReference type="ARBA" id="ARBA00022801"/>
    </source>
</evidence>
<feature type="domain" description="MPN" evidence="8">
    <location>
        <begin position="100"/>
        <end position="222"/>
    </location>
</feature>
<organism evidence="9 10">
    <name type="scientific">Sharpea porci</name>
    <dbReference type="NCBI Taxonomy" id="2652286"/>
    <lineage>
        <taxon>Bacteria</taxon>
        <taxon>Bacillati</taxon>
        <taxon>Bacillota</taxon>
        <taxon>Erysipelotrichia</taxon>
        <taxon>Erysipelotrichales</taxon>
        <taxon>Coprobacillaceae</taxon>
        <taxon>Sharpea</taxon>
    </lineage>
</organism>
<name>A0A844FSG0_9FIRM</name>
<comment type="similarity">
    <text evidence="1 7">Belongs to the UPF0758 family.</text>
</comment>
<evidence type="ECO:0000259" key="8">
    <source>
        <dbReference type="PROSITE" id="PS50249"/>
    </source>
</evidence>
<protein>
    <submittedName>
        <fullName evidence="9">JAB domain-containing protein</fullName>
    </submittedName>
</protein>
<gene>
    <name evidence="9" type="ORF">FYJ79_02090</name>
</gene>
<dbReference type="InterPro" id="IPR025657">
    <property type="entry name" value="RadC_JAB"/>
</dbReference>
<keyword evidence="4" id="KW-0378">Hydrolase</keyword>
<evidence type="ECO:0000256" key="2">
    <source>
        <dbReference type="ARBA" id="ARBA00022670"/>
    </source>
</evidence>
<proteinExistence type="inferred from homology"/>
<keyword evidence="3" id="KW-0479">Metal-binding</keyword>
<keyword evidence="6" id="KW-0482">Metalloprotease</keyword>
<dbReference type="InterPro" id="IPR020891">
    <property type="entry name" value="UPF0758_CS"/>
</dbReference>
<evidence type="ECO:0000256" key="6">
    <source>
        <dbReference type="ARBA" id="ARBA00023049"/>
    </source>
</evidence>
<dbReference type="NCBIfam" id="NF000642">
    <property type="entry name" value="PRK00024.1"/>
    <property type="match status" value="1"/>
</dbReference>
<dbReference type="InterPro" id="IPR037518">
    <property type="entry name" value="MPN"/>
</dbReference>
<dbReference type="RefSeq" id="WP_154514318.1">
    <property type="nucleotide sequence ID" value="NZ_VUNM01000002.1"/>
</dbReference>
<dbReference type="GO" id="GO:0046872">
    <property type="term" value="F:metal ion binding"/>
    <property type="evidence" value="ECO:0007669"/>
    <property type="project" value="UniProtKB-KW"/>
</dbReference>
<dbReference type="PROSITE" id="PS50249">
    <property type="entry name" value="MPN"/>
    <property type="match status" value="1"/>
</dbReference>
<dbReference type="AlphaFoldDB" id="A0A844FSG0"/>